<dbReference type="PANTHER" id="PTHR10264">
    <property type="entry name" value="BAND 7 PROTEIN-RELATED"/>
    <property type="match status" value="1"/>
</dbReference>
<dbReference type="FunFam" id="3.30.479.30:FF:000004">
    <property type="entry name" value="Putative membrane protease family, stomatin"/>
    <property type="match status" value="1"/>
</dbReference>
<dbReference type="Proteomes" id="UP000277582">
    <property type="component" value="Unassembled WGS sequence"/>
</dbReference>
<dbReference type="InterPro" id="IPR001972">
    <property type="entry name" value="Stomatin_HflK_fam"/>
</dbReference>
<dbReference type="Gene3D" id="6.10.250.2090">
    <property type="match status" value="1"/>
</dbReference>
<dbReference type="GO" id="GO:0005886">
    <property type="term" value="C:plasma membrane"/>
    <property type="evidence" value="ECO:0007669"/>
    <property type="project" value="InterPro"/>
</dbReference>
<gene>
    <name evidence="4" type="ORF">D6D85_06445</name>
</gene>
<evidence type="ECO:0000313" key="5">
    <source>
        <dbReference type="Proteomes" id="UP000277582"/>
    </source>
</evidence>
<dbReference type="OrthoDB" id="10752at2157"/>
<comment type="similarity">
    <text evidence="2">Belongs to the band 7/mec-2 family.</text>
</comment>
<dbReference type="GO" id="GO:0098552">
    <property type="term" value="C:side of membrane"/>
    <property type="evidence" value="ECO:0007669"/>
    <property type="project" value="UniProtKB-ARBA"/>
</dbReference>
<dbReference type="InterPro" id="IPR043202">
    <property type="entry name" value="Band-7_stomatin-like"/>
</dbReference>
<dbReference type="AlphaFoldDB" id="A0A3R9PX00"/>
<proteinExistence type="inferred from homology"/>
<evidence type="ECO:0000256" key="1">
    <source>
        <dbReference type="ARBA" id="ARBA00004167"/>
    </source>
</evidence>
<dbReference type="SUPFAM" id="SSF117892">
    <property type="entry name" value="Band 7/SPFH domain"/>
    <property type="match status" value="1"/>
</dbReference>
<dbReference type="Gene3D" id="3.30.479.30">
    <property type="entry name" value="Band 7 domain"/>
    <property type="match status" value="1"/>
</dbReference>
<dbReference type="PANTHER" id="PTHR10264:SF19">
    <property type="entry name" value="AT06885P-RELATED"/>
    <property type="match status" value="1"/>
</dbReference>
<evidence type="ECO:0000313" key="4">
    <source>
        <dbReference type="EMBL" id="RSN75303.1"/>
    </source>
</evidence>
<comment type="caution">
    <text evidence="4">The sequence shown here is derived from an EMBL/GenBank/DDBJ whole genome shotgun (WGS) entry which is preliminary data.</text>
</comment>
<feature type="domain" description="Band 7" evidence="3">
    <location>
        <begin position="2"/>
        <end position="156"/>
    </location>
</feature>
<accession>A0A3R9PX00</accession>
<evidence type="ECO:0000259" key="3">
    <source>
        <dbReference type="SMART" id="SM00244"/>
    </source>
</evidence>
<dbReference type="CDD" id="cd08826">
    <property type="entry name" value="SPFH_eoslipins_u1"/>
    <property type="match status" value="1"/>
</dbReference>
<comment type="subcellular location">
    <subcellularLocation>
        <location evidence="1">Membrane</location>
        <topology evidence="1">Single-pass membrane protein</topology>
    </subcellularLocation>
</comment>
<dbReference type="Pfam" id="PF01145">
    <property type="entry name" value="Band_7"/>
    <property type="match status" value="1"/>
</dbReference>
<evidence type="ECO:0000256" key="2">
    <source>
        <dbReference type="ARBA" id="ARBA00008164"/>
    </source>
</evidence>
<reference evidence="4 5" key="1">
    <citation type="submission" date="2018-10" db="EMBL/GenBank/DDBJ databases">
        <title>Co-occurring genomic capacity for anaerobic methane metabolism and dissimilatory sulfite reduction discovered in the Korarchaeota.</title>
        <authorList>
            <person name="Mckay L.J."/>
            <person name="Dlakic M."/>
            <person name="Fields M.W."/>
            <person name="Delmont T.O."/>
            <person name="Eren A.M."/>
            <person name="Jay Z.J."/>
            <person name="Klingelsmith K.B."/>
            <person name="Rusch D.B."/>
            <person name="Inskeep W.P."/>
        </authorList>
    </citation>
    <scope>NUCLEOTIDE SEQUENCE [LARGE SCALE GENOMIC DNA]</scope>
    <source>
        <strain evidence="4 5">MDKW</strain>
    </source>
</reference>
<keyword evidence="5" id="KW-1185">Reference proteome</keyword>
<sequence>MRVIREYERAVIFRLGRLLGAKGPGLIFLIPFVDKPRIIDLRLLSFDIPRQRIITKDNVTVDVDAVVYYRVVNPIDAVVKVQDYITASNFIAQTTLRDVIGQVELDELLTRRDELGKRIQGIVDEITEGWGIKVTQVALRDVVLPEEMLRAIAKQAEAEREKRSRIITAEGELLAAQKMAEAAEFYAKNPQAMRLRELQTWVEIARERNLIIITEGGVATGPLAYALAARKEEKK</sequence>
<dbReference type="InterPro" id="IPR001107">
    <property type="entry name" value="Band_7"/>
</dbReference>
<dbReference type="SMART" id="SM00244">
    <property type="entry name" value="PHB"/>
    <property type="match status" value="1"/>
</dbReference>
<organism evidence="4 5">
    <name type="scientific">Candidatus Methanodesulfokora washburnensis</name>
    <dbReference type="NCBI Taxonomy" id="2478471"/>
    <lineage>
        <taxon>Archaea</taxon>
        <taxon>Thermoproteota</taxon>
        <taxon>Candidatus Korarchaeia</taxon>
        <taxon>Candidatus Korarchaeia incertae sedis</taxon>
        <taxon>Candidatus Methanodesulfokora</taxon>
    </lineage>
</organism>
<protein>
    <submittedName>
        <fullName evidence="4">Slipin family protein</fullName>
    </submittedName>
</protein>
<dbReference type="EMBL" id="RCOS01000076">
    <property type="protein sequence ID" value="RSN75303.1"/>
    <property type="molecule type" value="Genomic_DNA"/>
</dbReference>
<dbReference type="PRINTS" id="PR00721">
    <property type="entry name" value="STOMATIN"/>
</dbReference>
<dbReference type="InterPro" id="IPR036013">
    <property type="entry name" value="Band_7/SPFH_dom_sf"/>
</dbReference>
<name>A0A3R9PX00_9CREN</name>